<organism evidence="2">
    <name type="scientific">Saccharomyces cerevisiae</name>
    <name type="common">Baker's yeast</name>
    <dbReference type="NCBI Taxonomy" id="4932"/>
    <lineage>
        <taxon>Eukaryota</taxon>
        <taxon>Fungi</taxon>
        <taxon>Dikarya</taxon>
        <taxon>Ascomycota</taxon>
        <taxon>Saccharomycotina</taxon>
        <taxon>Saccharomycetes</taxon>
        <taxon>Saccharomycetales</taxon>
        <taxon>Saccharomycetaceae</taxon>
        <taxon>Saccharomyces</taxon>
    </lineage>
</organism>
<feature type="transmembrane region" description="Helical" evidence="1">
    <location>
        <begin position="6"/>
        <end position="25"/>
    </location>
</feature>
<gene>
    <name evidence="2" type="primary">YBL0721</name>
</gene>
<keyword evidence="1" id="KW-1133">Transmembrane helix</keyword>
<reference evidence="2" key="1">
    <citation type="journal article" date="1995" name="Yeast">
        <title>Sequence analysis of a 78.6 kb segment of the left end of Saccharomyces cerevisiae chromosome II.</title>
        <authorList>
            <person name="Obermaier B."/>
            <person name="Gassenhuber J."/>
            <person name="Piravandi E."/>
            <person name="Domdey H."/>
        </authorList>
    </citation>
    <scope>NUCLEOTIDE SEQUENCE</scope>
    <source>
        <strain evidence="2">S 288c</strain>
    </source>
</reference>
<proteinExistence type="predicted"/>
<evidence type="ECO:0000313" key="2">
    <source>
        <dbReference type="EMBL" id="CAA56025.1"/>
    </source>
</evidence>
<dbReference type="EMBL" id="X79489">
    <property type="protein sequence ID" value="CAA56025.1"/>
    <property type="molecule type" value="Genomic_DNA"/>
</dbReference>
<protein>
    <submittedName>
        <fullName evidence="2">C-165 protein</fullName>
    </submittedName>
</protein>
<keyword evidence="1" id="KW-0472">Membrane</keyword>
<dbReference type="AlphaFoldDB" id="E9PA55"/>
<sequence length="165" mass="18667">MKLDAIRTNGIVLAGLALSTAFFLSGWHREDHKSGRMRGYLVTNSVVSAIRWLIKRAKWNLLSLKASSSIICQLILHWYINFLPKLKAQCRYCCGKLRRKGTATATCHAIIATRSNKVRITFASLRMNREIIIAGKYNSAFILMLTAILYVAEITSARDFFNLGR</sequence>
<name>E9PA55_YEASX</name>
<accession>E9PA55</accession>
<keyword evidence="1" id="KW-0812">Transmembrane</keyword>
<feature type="transmembrane region" description="Helical" evidence="1">
    <location>
        <begin position="131"/>
        <end position="152"/>
    </location>
</feature>
<evidence type="ECO:0000256" key="1">
    <source>
        <dbReference type="SAM" id="Phobius"/>
    </source>
</evidence>